<keyword evidence="6" id="KW-0808">Transferase</keyword>
<comment type="function">
    <text evidence="1 6">Catalyzes the insertion of molybdate into adenylated molybdopterin with the concomitant release of AMP.</text>
</comment>
<keyword evidence="4 6" id="KW-0501">Molybdenum cofactor biosynthesis</keyword>
<dbReference type="EMBL" id="JBHUMP010000009">
    <property type="protein sequence ID" value="MFD2740214.1"/>
    <property type="molecule type" value="Genomic_DNA"/>
</dbReference>
<feature type="domain" description="MoaB/Mog" evidence="7">
    <location>
        <begin position="466"/>
        <end position="603"/>
    </location>
</feature>
<comment type="catalytic activity">
    <reaction evidence="5">
        <text>adenylyl-molybdopterin + molybdate = Mo-molybdopterin + AMP + H(+)</text>
        <dbReference type="Rhea" id="RHEA:35047"/>
        <dbReference type="ChEBI" id="CHEBI:15378"/>
        <dbReference type="ChEBI" id="CHEBI:36264"/>
        <dbReference type="ChEBI" id="CHEBI:62727"/>
        <dbReference type="ChEBI" id="CHEBI:71302"/>
        <dbReference type="ChEBI" id="CHEBI:456215"/>
        <dbReference type="EC" id="2.10.1.1"/>
    </reaction>
</comment>
<dbReference type="InterPro" id="IPR008284">
    <property type="entry name" value="MoCF_biosynth_CS"/>
</dbReference>
<dbReference type="CDD" id="cd00887">
    <property type="entry name" value="MoeA"/>
    <property type="match status" value="1"/>
</dbReference>
<dbReference type="NCBIfam" id="NF045515">
    <property type="entry name" value="Glp_gephyrin"/>
    <property type="match status" value="1"/>
</dbReference>
<evidence type="ECO:0000256" key="6">
    <source>
        <dbReference type="RuleBase" id="RU365090"/>
    </source>
</evidence>
<reference evidence="9" key="1">
    <citation type="journal article" date="2019" name="Int. J. Syst. Evol. Microbiol.">
        <title>The Global Catalogue of Microorganisms (GCM) 10K type strain sequencing project: providing services to taxonomists for standard genome sequencing and annotation.</title>
        <authorList>
            <consortium name="The Broad Institute Genomics Platform"/>
            <consortium name="The Broad Institute Genome Sequencing Center for Infectious Disease"/>
            <person name="Wu L."/>
            <person name="Ma J."/>
        </authorList>
    </citation>
    <scope>NUCLEOTIDE SEQUENCE [LARGE SCALE GENOMIC DNA]</scope>
    <source>
        <strain evidence="9">TISTR 2562</strain>
    </source>
</reference>
<dbReference type="Gene3D" id="2.170.190.11">
    <property type="entry name" value="Molybdopterin biosynthesis moea protein, domain 3"/>
    <property type="match status" value="1"/>
</dbReference>
<dbReference type="PANTHER" id="PTHR10192:SF5">
    <property type="entry name" value="GEPHYRIN"/>
    <property type="match status" value="1"/>
</dbReference>
<keyword evidence="9" id="KW-1185">Reference proteome</keyword>
<comment type="cofactor">
    <cofactor evidence="6">
        <name>Mg(2+)</name>
        <dbReference type="ChEBI" id="CHEBI:18420"/>
    </cofactor>
</comment>
<evidence type="ECO:0000259" key="7">
    <source>
        <dbReference type="SMART" id="SM00852"/>
    </source>
</evidence>
<proteinExistence type="inferred from homology"/>
<evidence type="ECO:0000256" key="2">
    <source>
        <dbReference type="ARBA" id="ARBA00005046"/>
    </source>
</evidence>
<dbReference type="SUPFAM" id="SSF53218">
    <property type="entry name" value="Molybdenum cofactor biosynthesis proteins"/>
    <property type="match status" value="1"/>
</dbReference>
<evidence type="ECO:0000313" key="9">
    <source>
        <dbReference type="Proteomes" id="UP001597474"/>
    </source>
</evidence>
<evidence type="ECO:0000256" key="5">
    <source>
        <dbReference type="ARBA" id="ARBA00047317"/>
    </source>
</evidence>
<dbReference type="InterPro" id="IPR001453">
    <property type="entry name" value="MoaB/Mog_dom"/>
</dbReference>
<keyword evidence="6" id="KW-0479">Metal-binding</keyword>
<dbReference type="Gene3D" id="2.40.340.10">
    <property type="entry name" value="MoeA, C-terminal, domain IV"/>
    <property type="match status" value="1"/>
</dbReference>
<dbReference type="Gene3D" id="3.40.980.10">
    <property type="entry name" value="MoaB/Mog-like domain"/>
    <property type="match status" value="1"/>
</dbReference>
<dbReference type="Proteomes" id="UP001597474">
    <property type="component" value="Unassembled WGS sequence"/>
</dbReference>
<dbReference type="Pfam" id="PF03454">
    <property type="entry name" value="MoeA_C"/>
    <property type="match status" value="1"/>
</dbReference>
<dbReference type="Pfam" id="PF03453">
    <property type="entry name" value="MoeA_N"/>
    <property type="match status" value="1"/>
</dbReference>
<dbReference type="NCBIfam" id="TIGR00177">
    <property type="entry name" value="molyb_syn"/>
    <property type="match status" value="1"/>
</dbReference>
<dbReference type="PROSITE" id="PS01079">
    <property type="entry name" value="MOCF_BIOSYNTHESIS_2"/>
    <property type="match status" value="1"/>
</dbReference>
<dbReference type="SUPFAM" id="SSF63882">
    <property type="entry name" value="MoeA N-terminal region -like"/>
    <property type="match status" value="1"/>
</dbReference>
<evidence type="ECO:0000256" key="4">
    <source>
        <dbReference type="ARBA" id="ARBA00023150"/>
    </source>
</evidence>
<protein>
    <recommendedName>
        <fullName evidence="6">Molybdopterin molybdenumtransferase</fullName>
        <ecNumber evidence="6">2.10.1.1</ecNumber>
    </recommendedName>
</protein>
<dbReference type="InterPro" id="IPR036425">
    <property type="entry name" value="MoaB/Mog-like_dom_sf"/>
</dbReference>
<comment type="pathway">
    <text evidence="2 6">Cofactor biosynthesis; molybdopterin biosynthesis.</text>
</comment>
<dbReference type="PANTHER" id="PTHR10192">
    <property type="entry name" value="MOLYBDOPTERIN BIOSYNTHESIS PROTEIN"/>
    <property type="match status" value="1"/>
</dbReference>
<dbReference type="InterPro" id="IPR036688">
    <property type="entry name" value="MoeA_C_domain_IV_sf"/>
</dbReference>
<dbReference type="Pfam" id="PF00994">
    <property type="entry name" value="MoCF_biosynth"/>
    <property type="match status" value="1"/>
</dbReference>
<dbReference type="InterPro" id="IPR036135">
    <property type="entry name" value="MoeA_linker/N_sf"/>
</dbReference>
<accession>A0ABW5U5N2</accession>
<dbReference type="EC" id="2.10.1.1" evidence="6"/>
<dbReference type="SUPFAM" id="SSF63867">
    <property type="entry name" value="MoeA C-terminal domain-like"/>
    <property type="match status" value="1"/>
</dbReference>
<comment type="similarity">
    <text evidence="3 6">Belongs to the MoeA family.</text>
</comment>
<sequence>MSRFDTILIVDWSGGKDRGASPKADAIWAGVNRGGAAEPPVYLCNRQEAERWLSDFFASELAAERRLLAGFDFPFGYPKGFCGALTGCEDPLALWDWFGARIEDAPEANNRFDLAGEINRQLGGNGPFWGNGLARDIDGLPRRKEGYHNPFADKRACEHRANGAFTCWQMAGAGAVGSQVFMGLPVLARLRRAFTVRVWPFERLDAPIAFVEVWPSLTVGPAPAGQVKDAWQVSEAARQIAALPAATLADILDVNAPEEGWIFGLGHEADLTAEAPPPLRNDCFALPPGVHWTPVEEALAVLKERLHPLTGRETLPLSEALGRIAAADVDALRANPPLPNTAVDGYGFAGGREAGTHALPLMEGRAAAGDAPVELRQGHAIRVLTGAALPEGVDTVVLQEDVLREPGQIRFSGPVRQGANTRRAGEDVQAGEPVLRAGARIRPPELALLAATGLAELPVRRRLRVGVLSTGDELVESGEDAGSGQIYDANRPMLLGLARRFGYEPVDLGRAADDRAALRDRLDCAAQDADVILTSGGASAGDEDHVSALLEEAGALALWRIAVKPGRPLALGVWNGVPVFGLPGNPVAALVCTLVFARPAMALLAGEGWREPQGFEVPAGFAKRKKAGRREYLRARIRDGRAEVFASEGSGRISGLSWAEGLVELPEAALEIAPGDPVRYIPYDSFGL</sequence>
<gene>
    <name evidence="8" type="primary">glp</name>
    <name evidence="8" type="ORF">ACFSUD_11570</name>
</gene>
<keyword evidence="6" id="KW-0460">Magnesium</keyword>
<comment type="caution">
    <text evidence="8">The sequence shown here is derived from an EMBL/GenBank/DDBJ whole genome shotgun (WGS) entry which is preliminary data.</text>
</comment>
<dbReference type="InterPro" id="IPR038987">
    <property type="entry name" value="MoeA-like"/>
</dbReference>
<name>A0ABW5U5N2_9RHOB</name>
<dbReference type="RefSeq" id="WP_386374560.1">
    <property type="nucleotide sequence ID" value="NZ_JBHUMP010000009.1"/>
</dbReference>
<evidence type="ECO:0000256" key="1">
    <source>
        <dbReference type="ARBA" id="ARBA00002901"/>
    </source>
</evidence>
<keyword evidence="6" id="KW-0500">Molybdenum</keyword>
<dbReference type="InterPro" id="IPR005111">
    <property type="entry name" value="MoeA_C_domain_IV"/>
</dbReference>
<dbReference type="SMART" id="SM00852">
    <property type="entry name" value="MoCF_biosynth"/>
    <property type="match status" value="1"/>
</dbReference>
<organism evidence="8 9">
    <name type="scientific">Sulfitobacter aestuarii</name>
    <dbReference type="NCBI Taxonomy" id="2161676"/>
    <lineage>
        <taxon>Bacteria</taxon>
        <taxon>Pseudomonadati</taxon>
        <taxon>Pseudomonadota</taxon>
        <taxon>Alphaproteobacteria</taxon>
        <taxon>Rhodobacterales</taxon>
        <taxon>Roseobacteraceae</taxon>
        <taxon>Sulfitobacter</taxon>
    </lineage>
</organism>
<dbReference type="InterPro" id="IPR005110">
    <property type="entry name" value="MoeA_linker/N"/>
</dbReference>
<evidence type="ECO:0000256" key="3">
    <source>
        <dbReference type="ARBA" id="ARBA00010763"/>
    </source>
</evidence>
<dbReference type="Gene3D" id="3.90.105.10">
    <property type="entry name" value="Molybdopterin biosynthesis moea protein, domain 2"/>
    <property type="match status" value="1"/>
</dbReference>
<evidence type="ECO:0000313" key="8">
    <source>
        <dbReference type="EMBL" id="MFD2740214.1"/>
    </source>
</evidence>